<evidence type="ECO:0000256" key="1">
    <source>
        <dbReference type="SAM" id="SignalP"/>
    </source>
</evidence>
<evidence type="ECO:0000313" key="3">
    <source>
        <dbReference type="Proteomes" id="UP000556026"/>
    </source>
</evidence>
<dbReference type="Proteomes" id="UP000556026">
    <property type="component" value="Unassembled WGS sequence"/>
</dbReference>
<keyword evidence="3" id="KW-1185">Reference proteome</keyword>
<dbReference type="SUPFAM" id="SSF103515">
    <property type="entry name" value="Autotransporter"/>
    <property type="match status" value="1"/>
</dbReference>
<reference evidence="3" key="1">
    <citation type="submission" date="2020-06" db="EMBL/GenBank/DDBJ databases">
        <title>Draft genomic sequence of Geomonas sp. Red330.</title>
        <authorList>
            <person name="Itoh H."/>
            <person name="Zhenxing X."/>
            <person name="Ushijima N."/>
            <person name="Masuda Y."/>
            <person name="Shiratori Y."/>
            <person name="Senoo K."/>
        </authorList>
    </citation>
    <scope>NUCLEOTIDE SEQUENCE [LARGE SCALE GENOMIC DNA]</scope>
    <source>
        <strain evidence="3">Red330</strain>
    </source>
</reference>
<evidence type="ECO:0008006" key="4">
    <source>
        <dbReference type="Google" id="ProtNLM"/>
    </source>
</evidence>
<accession>A0A6V8MPM5</accession>
<feature type="signal peptide" evidence="1">
    <location>
        <begin position="1"/>
        <end position="30"/>
    </location>
</feature>
<dbReference type="InterPro" id="IPR036709">
    <property type="entry name" value="Autotransporte_beta_dom_sf"/>
</dbReference>
<protein>
    <recommendedName>
        <fullName evidence="4">Outer membrane protein beta-barrel domain-containing protein</fullName>
    </recommendedName>
</protein>
<evidence type="ECO:0000313" key="2">
    <source>
        <dbReference type="EMBL" id="GFO61884.1"/>
    </source>
</evidence>
<gene>
    <name evidence="2" type="ORF">GMST_42090</name>
</gene>
<sequence length="267" mass="28454">MKTSDSRFRSLLLAVVVLLLLAGASAAAQAGEVSVYLKSGYFTWDEKLNGASFVKETGALFGAGVAHKGEVGGLNLAELAEVWGGSLNYDGHDLTNTTKIESDTSYLGTREEVSLGFRLPVTSSLSFEPFVGVGHKFWIRTRSGEDWNSIYTKLGVGSEVGVGAHTVFAKAGLLLPLYTRNHVSLASAGYSDVVTEPKSLPSAFAEAGVKRGAFALSVEYEGMRFGESDKVPTTRLSAIPGAVVQNNQAFQPDSEAHLFSLKLAYSF</sequence>
<feature type="chain" id="PRO_5027691496" description="Outer membrane protein beta-barrel domain-containing protein" evidence="1">
    <location>
        <begin position="31"/>
        <end position="267"/>
    </location>
</feature>
<organism evidence="2 3">
    <name type="scientific">Geomonas silvestris</name>
    <dbReference type="NCBI Taxonomy" id="2740184"/>
    <lineage>
        <taxon>Bacteria</taxon>
        <taxon>Pseudomonadati</taxon>
        <taxon>Thermodesulfobacteriota</taxon>
        <taxon>Desulfuromonadia</taxon>
        <taxon>Geobacterales</taxon>
        <taxon>Geobacteraceae</taxon>
        <taxon>Geomonas</taxon>
    </lineage>
</organism>
<dbReference type="RefSeq" id="WP_183356668.1">
    <property type="nucleotide sequence ID" value="NZ_BLXX01000022.1"/>
</dbReference>
<name>A0A6V8MPM5_9BACT</name>
<comment type="caution">
    <text evidence="2">The sequence shown here is derived from an EMBL/GenBank/DDBJ whole genome shotgun (WGS) entry which is preliminary data.</text>
</comment>
<dbReference type="EMBL" id="BLXX01000022">
    <property type="protein sequence ID" value="GFO61884.1"/>
    <property type="molecule type" value="Genomic_DNA"/>
</dbReference>
<dbReference type="AlphaFoldDB" id="A0A6V8MPM5"/>
<proteinExistence type="predicted"/>
<keyword evidence="1" id="KW-0732">Signal</keyword>